<protein>
    <submittedName>
        <fullName evidence="2">Uncharacterized protein</fullName>
    </submittedName>
</protein>
<dbReference type="AlphaFoldDB" id="A0A1B8BAB2"/>
<dbReference type="Proteomes" id="UP000091967">
    <property type="component" value="Unassembled WGS sequence"/>
</dbReference>
<feature type="compositionally biased region" description="Low complexity" evidence="1">
    <location>
        <begin position="189"/>
        <end position="198"/>
    </location>
</feature>
<comment type="caution">
    <text evidence="2">The sequence shown here is derived from an EMBL/GenBank/DDBJ whole genome shotgun (WGS) entry which is preliminary data.</text>
</comment>
<keyword evidence="3" id="KW-1185">Reference proteome</keyword>
<proteinExistence type="predicted"/>
<dbReference type="STRING" id="36050.A0A1B8BAB2"/>
<gene>
    <name evidence="2" type="ORF">FPOA_03591</name>
</gene>
<feature type="compositionally biased region" description="Basic and acidic residues" evidence="1">
    <location>
        <begin position="103"/>
        <end position="118"/>
    </location>
</feature>
<accession>A0A1B8BAB2</accession>
<evidence type="ECO:0000313" key="3">
    <source>
        <dbReference type="Proteomes" id="UP000091967"/>
    </source>
</evidence>
<dbReference type="EMBL" id="LYXU01000001">
    <property type="protein sequence ID" value="OBS29652.1"/>
    <property type="molecule type" value="Genomic_DNA"/>
</dbReference>
<feature type="compositionally biased region" description="Polar residues" evidence="1">
    <location>
        <begin position="120"/>
        <end position="139"/>
    </location>
</feature>
<feature type="region of interest" description="Disordered" evidence="1">
    <location>
        <begin position="289"/>
        <end position="335"/>
    </location>
</feature>
<dbReference type="OMA" id="CQLRAEY"/>
<evidence type="ECO:0000313" key="2">
    <source>
        <dbReference type="EMBL" id="OBS29652.1"/>
    </source>
</evidence>
<reference evidence="2 3" key="1">
    <citation type="submission" date="2016-06" db="EMBL/GenBank/DDBJ databases">
        <title>Living apart together: crosstalk between the core and supernumerary genomes in a fungal plant pathogen.</title>
        <authorList>
            <person name="Vanheule A."/>
            <person name="Audenaert K."/>
            <person name="Warris S."/>
            <person name="Van De Geest H."/>
            <person name="Schijlen E."/>
            <person name="Hofte M."/>
            <person name="De Saeger S."/>
            <person name="Haesaert G."/>
            <person name="Waalwijk C."/>
            <person name="Van Der Lee T."/>
        </authorList>
    </citation>
    <scope>NUCLEOTIDE SEQUENCE [LARGE SCALE GENOMIC DNA]</scope>
    <source>
        <strain evidence="2 3">2516</strain>
    </source>
</reference>
<feature type="compositionally biased region" description="Pro residues" evidence="1">
    <location>
        <begin position="478"/>
        <end position="487"/>
    </location>
</feature>
<feature type="compositionally biased region" description="Acidic residues" evidence="1">
    <location>
        <begin position="312"/>
        <end position="329"/>
    </location>
</feature>
<organism evidence="2 3">
    <name type="scientific">Fusarium poae</name>
    <dbReference type="NCBI Taxonomy" id="36050"/>
    <lineage>
        <taxon>Eukaryota</taxon>
        <taxon>Fungi</taxon>
        <taxon>Dikarya</taxon>
        <taxon>Ascomycota</taxon>
        <taxon>Pezizomycotina</taxon>
        <taxon>Sordariomycetes</taxon>
        <taxon>Hypocreomycetidae</taxon>
        <taxon>Hypocreales</taxon>
        <taxon>Nectriaceae</taxon>
        <taxon>Fusarium</taxon>
    </lineage>
</organism>
<evidence type="ECO:0000256" key="1">
    <source>
        <dbReference type="SAM" id="MobiDB-lite"/>
    </source>
</evidence>
<name>A0A1B8BAB2_FUSPO</name>
<feature type="compositionally biased region" description="Basic and acidic residues" evidence="1">
    <location>
        <begin position="294"/>
        <end position="311"/>
    </location>
</feature>
<feature type="compositionally biased region" description="Polar residues" evidence="1">
    <location>
        <begin position="489"/>
        <end position="509"/>
    </location>
</feature>
<feature type="region of interest" description="Disordered" evidence="1">
    <location>
        <begin position="474"/>
        <end position="509"/>
    </location>
</feature>
<sequence>MCYFDQVRWSCGVWRWGQFRQHCIKEHRIGETCGLKLVYETKSEPGVCRLCSKTEKKQRRYEKMYRDVERWQQDSNRTAIVERTCGQMEEVASQIHLMRQEHNHRVEGGRPSHTERSRPTVANGSSRTIGNSTVSQNNDPGVASVPADEVQPIRPLTTTLPGASFSPGDFTQNRFRGGRDSLDDDLSSDDSGSCISSSTAPTSVSGGGAAEQREANEAFIDLLYSSVDLRNLIHPALYGKEASRKRLLGKLRKLLKLLGQDLEAEIRSSESTRIGLFFRKSGSQLSSEIINGLSKEERREEERVPRDREVDPVSEDDEPNESDSGDENDAQPYMPGLKSLIASTDSFCAFVTRLVDLVSPSFEARLKRLAKSQSKGMNDSDIRRIAEMVSELAYSKPADIISTECERVSWIRKLITSLRAALPREWDLWPLDASELQPLSNCATLTWTCVCGDIRREVVPKVFAHGVVTIRKQTLPISSPPSGPPPNNFAKTSPISPTQPGSQDLHSHQQISYQDRTPLTRTSVVPEALPVTISIPSTSRFIMFFVDSGGLQLIPIESKSLCNEQLFCQLRAEYRQVKGWFKTWFGLMTFSHCDFHQFEQWHEKRYCERRSGVPPLCDKDYYYRPRPLDEPPLSSNSPEDM</sequence>
<feature type="region of interest" description="Disordered" evidence="1">
    <location>
        <begin position="103"/>
        <end position="210"/>
    </location>
</feature>